<dbReference type="EMBL" id="JAATJA010000001">
    <property type="protein sequence ID" value="NJB67284.1"/>
    <property type="molecule type" value="Genomic_DNA"/>
</dbReference>
<dbReference type="Proteomes" id="UP000580856">
    <property type="component" value="Unassembled WGS sequence"/>
</dbReference>
<name>A0A846QPZ1_9BACT</name>
<gene>
    <name evidence="1" type="ORF">GGQ74_000924</name>
</gene>
<comment type="caution">
    <text evidence="1">The sequence shown here is derived from an EMBL/GenBank/DDBJ whole genome shotgun (WGS) entry which is preliminary data.</text>
</comment>
<dbReference type="RefSeq" id="WP_167940350.1">
    <property type="nucleotide sequence ID" value="NZ_JAATJA010000001.1"/>
</dbReference>
<accession>A0A846QPZ1</accession>
<protein>
    <submittedName>
        <fullName evidence="1">Uncharacterized protein</fullName>
    </submittedName>
</protein>
<keyword evidence="2" id="KW-1185">Reference proteome</keyword>
<reference evidence="1 2" key="1">
    <citation type="submission" date="2020-03" db="EMBL/GenBank/DDBJ databases">
        <title>Genomic Encyclopedia of Type Strains, Phase IV (KMG-IV): sequencing the most valuable type-strain genomes for metagenomic binning, comparative biology and taxonomic classification.</title>
        <authorList>
            <person name="Goeker M."/>
        </authorList>
    </citation>
    <scope>NUCLEOTIDE SEQUENCE [LARGE SCALE GENOMIC DNA]</scope>
    <source>
        <strain evidence="1 2">DSM 24233</strain>
    </source>
</reference>
<sequence>MFDRKPTAFESCLEAASENPETEVVHGWIFRDGAWRTHAWCEFADRVIDLTASSHSMPKFDFYVKNRVTPERCRRYTRLNFFERVAETGDFGPFDKDFFFAETSEKDPLDVLGA</sequence>
<organism evidence="1 2">
    <name type="scientific">Desulfobaculum xiamenense</name>
    <dbReference type="NCBI Taxonomy" id="995050"/>
    <lineage>
        <taxon>Bacteria</taxon>
        <taxon>Pseudomonadati</taxon>
        <taxon>Thermodesulfobacteriota</taxon>
        <taxon>Desulfovibrionia</taxon>
        <taxon>Desulfovibrionales</taxon>
        <taxon>Desulfovibrionaceae</taxon>
        <taxon>Desulfobaculum</taxon>
    </lineage>
</organism>
<evidence type="ECO:0000313" key="1">
    <source>
        <dbReference type="EMBL" id="NJB67284.1"/>
    </source>
</evidence>
<proteinExistence type="predicted"/>
<dbReference type="AlphaFoldDB" id="A0A846QPZ1"/>
<evidence type="ECO:0000313" key="2">
    <source>
        <dbReference type="Proteomes" id="UP000580856"/>
    </source>
</evidence>